<feature type="region of interest" description="Disordered" evidence="1">
    <location>
        <begin position="622"/>
        <end position="697"/>
    </location>
</feature>
<gene>
    <name evidence="2" type="ORF">Moror_10162</name>
</gene>
<feature type="compositionally biased region" description="Basic and acidic residues" evidence="1">
    <location>
        <begin position="656"/>
        <end position="683"/>
    </location>
</feature>
<feature type="compositionally biased region" description="Low complexity" evidence="1">
    <location>
        <begin position="556"/>
        <end position="570"/>
    </location>
</feature>
<organism evidence="2 3">
    <name type="scientific">Moniliophthora roreri (strain MCA 2997)</name>
    <name type="common">Cocoa frosty pod rot fungus</name>
    <name type="synonym">Crinipellis roreri</name>
    <dbReference type="NCBI Taxonomy" id="1381753"/>
    <lineage>
        <taxon>Eukaryota</taxon>
        <taxon>Fungi</taxon>
        <taxon>Dikarya</taxon>
        <taxon>Basidiomycota</taxon>
        <taxon>Agaricomycotina</taxon>
        <taxon>Agaricomycetes</taxon>
        <taxon>Agaricomycetidae</taxon>
        <taxon>Agaricales</taxon>
        <taxon>Marasmiineae</taxon>
        <taxon>Marasmiaceae</taxon>
        <taxon>Moniliophthora</taxon>
    </lineage>
</organism>
<feature type="compositionally biased region" description="Polar residues" evidence="1">
    <location>
        <begin position="639"/>
        <end position="654"/>
    </location>
</feature>
<comment type="caution">
    <text evidence="2">The sequence shown here is derived from an EMBL/GenBank/DDBJ whole genome shotgun (WGS) entry which is preliminary data.</text>
</comment>
<evidence type="ECO:0000256" key="1">
    <source>
        <dbReference type="SAM" id="MobiDB-lite"/>
    </source>
</evidence>
<dbReference type="KEGG" id="mrr:Moror_10162"/>
<dbReference type="EMBL" id="AWSO01001308">
    <property type="protein sequence ID" value="ESK84391.1"/>
    <property type="molecule type" value="Genomic_DNA"/>
</dbReference>
<evidence type="ECO:0000313" key="2">
    <source>
        <dbReference type="EMBL" id="ESK84391.1"/>
    </source>
</evidence>
<dbReference type="HOGENOM" id="CLU_387364_0_0_1"/>
<feature type="compositionally biased region" description="Low complexity" evidence="1">
    <location>
        <begin position="339"/>
        <end position="354"/>
    </location>
</feature>
<dbReference type="Proteomes" id="UP000017559">
    <property type="component" value="Unassembled WGS sequence"/>
</dbReference>
<reference evidence="2 3" key="1">
    <citation type="journal article" date="2014" name="BMC Genomics">
        <title>Genome and secretome analysis of the hemibiotrophic fungal pathogen, Moniliophthora roreri, which causes frosty pod rot disease of cacao: mechanisms of the biotrophic and necrotrophic phases.</title>
        <authorList>
            <person name="Meinhardt L.W."/>
            <person name="Costa G.G.L."/>
            <person name="Thomazella D.P.T."/>
            <person name="Teixeira P.J.P.L."/>
            <person name="Carazzolle M.F."/>
            <person name="Schuster S.C."/>
            <person name="Carlson J.E."/>
            <person name="Guiltinan M.J."/>
            <person name="Mieczkowski P."/>
            <person name="Farmer A."/>
            <person name="Ramaraj T."/>
            <person name="Crozier J."/>
            <person name="Davis R.E."/>
            <person name="Shao J."/>
            <person name="Melnick R.L."/>
            <person name="Pereira G.A.G."/>
            <person name="Bailey B.A."/>
        </authorList>
    </citation>
    <scope>NUCLEOTIDE SEQUENCE [LARGE SCALE GENOMIC DNA]</scope>
    <source>
        <strain evidence="2 3">MCA 2997</strain>
    </source>
</reference>
<feature type="region of interest" description="Disordered" evidence="1">
    <location>
        <begin position="339"/>
        <end position="378"/>
    </location>
</feature>
<name>V2WV13_MONRO</name>
<feature type="compositionally biased region" description="Basic residues" evidence="1">
    <location>
        <begin position="1"/>
        <end position="14"/>
    </location>
</feature>
<accession>V2WV13</accession>
<proteinExistence type="predicted"/>
<dbReference type="OrthoDB" id="3042688at2759"/>
<keyword evidence="3" id="KW-1185">Reference proteome</keyword>
<feature type="region of interest" description="Disordered" evidence="1">
    <location>
        <begin position="539"/>
        <end position="590"/>
    </location>
</feature>
<feature type="region of interest" description="Disordered" evidence="1">
    <location>
        <begin position="1"/>
        <end position="20"/>
    </location>
</feature>
<protein>
    <submittedName>
        <fullName evidence="2">Uncharacterized protein</fullName>
    </submittedName>
</protein>
<sequence>MAPSKKAPKGKHLAHSGCRGSADSPKMKILMKHELVFYEDCGKYYWLVLKDFRDNWGYNLAYNEMLEEGRDYTSKLITKYLLDEQKVIQDKCDELDQDLIKRISAFAHHKFAKKQSNSKLIGEVLDNMNKLNKVMPNRTSMLQMFQHQYYKKDIKPAFNAVWKELAAQVLNADWIKEMNQFSSRLLQTKDQEFKDKLKIDIEEEYAKAVEEYEKIGAWDNDAEKYAFNWRKSPRVVPPLADALTQHLGVGVTIMLYGPREDGEIDVQSVTAIVPSSCTKQNLVQFNRREMCHSCIVNEKVEEDEEDDVGKEHMISFRNDPSESQVPSVMLTTVATTSAATTTLSSTSPNSTPAPIQTQSTSSLFSEKETAPEPTQPLADEPVIAPTLQTTQQDIPQDLQGKTIVHMKSAFDIDYNVSGPEQFMNMLYSQPYGPEFQKEAEHETYSTPSEGSDSLEWLTGHLPKDPIPTLLNVPNTYFPDMQNHVHTDLQSPPGLDIHHAQPYEPEPQGEAERLIGHLPKDSVLTPLNVPDIYSSNMQNHAHMDLQGPPHLPTSHLPQTPNDDLQPNPQDPMDQHSPHSLPPGSHDIDPITGMTTYYLPLHLSTSPEGNIVEEDVGTKVAGDKKAVSSKKVTSGKRKQMAGTTQQAANTSSQFQKSAVEKRKATIARKKAEVQRKEAEAQKEAELTGSKRNADIADDGVVLRPKRMKVAPAWYS</sequence>
<feature type="compositionally biased region" description="Polar residues" evidence="1">
    <location>
        <begin position="355"/>
        <end position="364"/>
    </location>
</feature>
<dbReference type="AlphaFoldDB" id="V2WV13"/>
<evidence type="ECO:0000313" key="3">
    <source>
        <dbReference type="Proteomes" id="UP000017559"/>
    </source>
</evidence>
<feature type="region of interest" description="Disordered" evidence="1">
    <location>
        <begin position="485"/>
        <end position="509"/>
    </location>
</feature>